<keyword evidence="4" id="KW-1185">Reference proteome</keyword>
<dbReference type="Gene3D" id="1.20.1280.50">
    <property type="match status" value="1"/>
</dbReference>
<sequence length="518" mass="59538">MFSLLQFNADFSNRFGISMCTLCGGGIHEHVPWKKPFRAVYCTNFGVKVTQILMAFSLWLGGPPEGRIPGDTETDDSWGLGDVPAHCQTDVYLIHDLCWHRLLGHFGPGELHLGSLFEALELLPYTPGYSHRTLRSNSPLFLRTSFEHQDIRRDGRFALPVLEELMRLGRDPPPSAPSTTRRRRTSHRRRPGRDGFQRLPLEIIEEIAILLPTRDVLHLRCASRGFVAIFSSRTFWKTRFEINSERGFLLPVLRNYFERRGGRQAEREMDWRLLYHCTCKLSCSWGFRLEIGTWAVLRWIRDTAMALHAGRPRPLDFRGMGLYHYDNSLERGTYREVVEIHAPVRQIAVSVMHETARPSVTGLEFFFEDGSRAMLGYSCRGAREIHGETRWKHEDMPNLYFYPGVRVTIDIENFHGFSVGRDEASVCGVMILPGMGYGVGSSDTLERFAVGDYIQPRPYHPCYSSLDEVYQVTAVSDSQKIIDLGVLGRGRRRLNQISEERWQEVFNWLEENGQIPAH</sequence>
<proteinExistence type="predicted"/>
<dbReference type="InterPro" id="IPR036047">
    <property type="entry name" value="F-box-like_dom_sf"/>
</dbReference>
<name>A0A8T8WWB1_ASPJA</name>
<protein>
    <recommendedName>
        <fullName evidence="2">F-box domain-containing protein</fullName>
    </recommendedName>
</protein>
<feature type="compositionally biased region" description="Basic residues" evidence="1">
    <location>
        <begin position="180"/>
        <end position="191"/>
    </location>
</feature>
<dbReference type="SMART" id="SM00256">
    <property type="entry name" value="FBOX"/>
    <property type="match status" value="1"/>
</dbReference>
<evidence type="ECO:0000259" key="2">
    <source>
        <dbReference type="PROSITE" id="PS50181"/>
    </source>
</evidence>
<gene>
    <name evidence="3" type="ORF">BO86DRAFT_433743</name>
</gene>
<dbReference type="SUPFAM" id="SSF81383">
    <property type="entry name" value="F-box domain"/>
    <property type="match status" value="1"/>
</dbReference>
<evidence type="ECO:0000313" key="4">
    <source>
        <dbReference type="Proteomes" id="UP000249497"/>
    </source>
</evidence>
<evidence type="ECO:0000313" key="3">
    <source>
        <dbReference type="EMBL" id="RAH80121.1"/>
    </source>
</evidence>
<reference evidence="3 4" key="1">
    <citation type="submission" date="2018-02" db="EMBL/GenBank/DDBJ databases">
        <title>The genomes of Aspergillus section Nigri reveals drivers in fungal speciation.</title>
        <authorList>
            <consortium name="DOE Joint Genome Institute"/>
            <person name="Vesth T.C."/>
            <person name="Nybo J."/>
            <person name="Theobald S."/>
            <person name="Brandl J."/>
            <person name="Frisvad J.C."/>
            <person name="Nielsen K.F."/>
            <person name="Lyhne E.K."/>
            <person name="Kogle M.E."/>
            <person name="Kuo A."/>
            <person name="Riley R."/>
            <person name="Clum A."/>
            <person name="Nolan M."/>
            <person name="Lipzen A."/>
            <person name="Salamov A."/>
            <person name="Henrissat B."/>
            <person name="Wiebenga A."/>
            <person name="De vries R.P."/>
            <person name="Grigoriev I.V."/>
            <person name="Mortensen U.H."/>
            <person name="Andersen M.R."/>
            <person name="Baker S.E."/>
        </authorList>
    </citation>
    <scope>NUCLEOTIDE SEQUENCE [LARGE SCALE GENOMIC DNA]</scope>
    <source>
        <strain evidence="3 4">CBS 114.51</strain>
    </source>
</reference>
<dbReference type="OrthoDB" id="5273847at2759"/>
<feature type="domain" description="F-box" evidence="2">
    <location>
        <begin position="193"/>
        <end position="239"/>
    </location>
</feature>
<dbReference type="Pfam" id="PF00646">
    <property type="entry name" value="F-box"/>
    <property type="match status" value="1"/>
</dbReference>
<dbReference type="Proteomes" id="UP000249497">
    <property type="component" value="Unassembled WGS sequence"/>
</dbReference>
<dbReference type="PROSITE" id="PS50181">
    <property type="entry name" value="FBOX"/>
    <property type="match status" value="1"/>
</dbReference>
<dbReference type="AlphaFoldDB" id="A0A8T8WWB1"/>
<evidence type="ECO:0000256" key="1">
    <source>
        <dbReference type="SAM" id="MobiDB-lite"/>
    </source>
</evidence>
<dbReference type="RefSeq" id="XP_025526015.1">
    <property type="nucleotide sequence ID" value="XM_025675865.1"/>
</dbReference>
<dbReference type="EMBL" id="KZ824806">
    <property type="protein sequence ID" value="RAH80121.1"/>
    <property type="molecule type" value="Genomic_DNA"/>
</dbReference>
<feature type="region of interest" description="Disordered" evidence="1">
    <location>
        <begin position="168"/>
        <end position="194"/>
    </location>
</feature>
<dbReference type="InterPro" id="IPR001810">
    <property type="entry name" value="F-box_dom"/>
</dbReference>
<accession>A0A8T8WWB1</accession>
<organism evidence="3 4">
    <name type="scientific">Aspergillus japonicus CBS 114.51</name>
    <dbReference type="NCBI Taxonomy" id="1448312"/>
    <lineage>
        <taxon>Eukaryota</taxon>
        <taxon>Fungi</taxon>
        <taxon>Dikarya</taxon>
        <taxon>Ascomycota</taxon>
        <taxon>Pezizomycotina</taxon>
        <taxon>Eurotiomycetes</taxon>
        <taxon>Eurotiomycetidae</taxon>
        <taxon>Eurotiales</taxon>
        <taxon>Aspergillaceae</taxon>
        <taxon>Aspergillus</taxon>
        <taxon>Aspergillus subgen. Circumdati</taxon>
    </lineage>
</organism>
<dbReference type="GeneID" id="37179558"/>